<dbReference type="PANTHER" id="PTHR13774">
    <property type="entry name" value="PHENAZINE BIOSYNTHESIS PROTEIN"/>
    <property type="match status" value="1"/>
</dbReference>
<keyword evidence="4" id="KW-1185">Reference proteome</keyword>
<evidence type="ECO:0000313" key="3">
    <source>
        <dbReference type="EMBL" id="KAK3023085.1"/>
    </source>
</evidence>
<sequence length="319" mass="34950">QSTTIKQSKLFNRRLHDPTQSLSLSQMAKKPVKYIVVDAFTDTAYKGNPAAVCLLEEERDEEWLLAVAAEFNVSQTCFLTRITGPESLPHDSPTPRFRLRWFTPVVEVKLCGHATIAAAHFLFTSGLVNTDLIEFLTLSGILTAKRVADPKIADDACFENGEVQDGFFIELDFPTVPLHEYNSADVSAISDSLSGASAIDMMKTSFDDILVVLPTGKAVVELEPKLDKIQQCPGRGIIVTGVGPPGSGFDFYSRFFCPKFGIKEDPVCGSAHCALALYWSKKLGKCDFVAFAVISLSLPPSPLNPIFIASFSEDTRFIL</sequence>
<organism evidence="3 4">
    <name type="scientific">Escallonia herrerae</name>
    <dbReference type="NCBI Taxonomy" id="1293975"/>
    <lineage>
        <taxon>Eukaryota</taxon>
        <taxon>Viridiplantae</taxon>
        <taxon>Streptophyta</taxon>
        <taxon>Embryophyta</taxon>
        <taxon>Tracheophyta</taxon>
        <taxon>Spermatophyta</taxon>
        <taxon>Magnoliopsida</taxon>
        <taxon>eudicotyledons</taxon>
        <taxon>Gunneridae</taxon>
        <taxon>Pentapetalae</taxon>
        <taxon>asterids</taxon>
        <taxon>campanulids</taxon>
        <taxon>Escalloniales</taxon>
        <taxon>Escalloniaceae</taxon>
        <taxon>Escallonia</taxon>
    </lineage>
</organism>
<evidence type="ECO:0000256" key="1">
    <source>
        <dbReference type="ARBA" id="ARBA00008270"/>
    </source>
</evidence>
<evidence type="ECO:0000256" key="2">
    <source>
        <dbReference type="ARBA" id="ARBA00023235"/>
    </source>
</evidence>
<evidence type="ECO:0000313" key="4">
    <source>
        <dbReference type="Proteomes" id="UP001188597"/>
    </source>
</evidence>
<protein>
    <submittedName>
        <fullName evidence="3">Uncharacterized protein</fullName>
    </submittedName>
</protein>
<accession>A0AA89B0V9</accession>
<comment type="similarity">
    <text evidence="1">Belongs to the PhzF family.</text>
</comment>
<dbReference type="AlphaFoldDB" id="A0AA89B0V9"/>
<dbReference type="SUPFAM" id="SSF54506">
    <property type="entry name" value="Diaminopimelate epimerase-like"/>
    <property type="match status" value="1"/>
</dbReference>
<keyword evidence="2" id="KW-0413">Isomerase</keyword>
<gene>
    <name evidence="3" type="ORF">RJ639_043100</name>
</gene>
<dbReference type="GO" id="GO:0016853">
    <property type="term" value="F:isomerase activity"/>
    <property type="evidence" value="ECO:0007669"/>
    <property type="project" value="UniProtKB-KW"/>
</dbReference>
<feature type="non-terminal residue" evidence="3">
    <location>
        <position position="1"/>
    </location>
</feature>
<dbReference type="InterPro" id="IPR003719">
    <property type="entry name" value="Phenazine_PhzF-like"/>
</dbReference>
<dbReference type="PANTHER" id="PTHR13774:SF17">
    <property type="entry name" value="PHENAZINE BIOSYNTHESIS-LIKE DOMAIN-CONTAINING PROTEIN"/>
    <property type="match status" value="1"/>
</dbReference>
<dbReference type="GO" id="GO:0005737">
    <property type="term" value="C:cytoplasm"/>
    <property type="evidence" value="ECO:0007669"/>
    <property type="project" value="TreeGrafter"/>
</dbReference>
<name>A0AA89B0V9_9ASTE</name>
<dbReference type="Pfam" id="PF02567">
    <property type="entry name" value="PhzC-PhzF"/>
    <property type="match status" value="1"/>
</dbReference>
<comment type="caution">
    <text evidence="3">The sequence shown here is derived from an EMBL/GenBank/DDBJ whole genome shotgun (WGS) entry which is preliminary data.</text>
</comment>
<dbReference type="EMBL" id="JAVXUP010000678">
    <property type="protein sequence ID" value="KAK3023085.1"/>
    <property type="molecule type" value="Genomic_DNA"/>
</dbReference>
<dbReference type="Proteomes" id="UP001188597">
    <property type="component" value="Unassembled WGS sequence"/>
</dbReference>
<reference evidence="3" key="1">
    <citation type="submission" date="2022-12" db="EMBL/GenBank/DDBJ databases">
        <title>Draft genome assemblies for two species of Escallonia (Escalloniales).</title>
        <authorList>
            <person name="Chanderbali A."/>
            <person name="Dervinis C."/>
            <person name="Anghel I."/>
            <person name="Soltis D."/>
            <person name="Soltis P."/>
            <person name="Zapata F."/>
        </authorList>
    </citation>
    <scope>NUCLEOTIDE SEQUENCE</scope>
    <source>
        <strain evidence="3">UCBG64.0493</strain>
        <tissue evidence="3">Leaf</tissue>
    </source>
</reference>
<dbReference type="Gene3D" id="3.10.310.10">
    <property type="entry name" value="Diaminopimelate Epimerase, Chain A, domain 1"/>
    <property type="match status" value="2"/>
</dbReference>
<proteinExistence type="inferred from homology"/>